<evidence type="ECO:0000256" key="1">
    <source>
        <dbReference type="SAM" id="MobiDB-lite"/>
    </source>
</evidence>
<evidence type="ECO:0000313" key="3">
    <source>
        <dbReference type="Proteomes" id="UP000265515"/>
    </source>
</evidence>
<feature type="region of interest" description="Disordered" evidence="1">
    <location>
        <begin position="257"/>
        <end position="291"/>
    </location>
</feature>
<feature type="compositionally biased region" description="Basic and acidic residues" evidence="1">
    <location>
        <begin position="70"/>
        <end position="98"/>
    </location>
</feature>
<dbReference type="Proteomes" id="UP000265515">
    <property type="component" value="Unassembled WGS sequence"/>
</dbReference>
<keyword evidence="3" id="KW-1185">Reference proteome</keyword>
<dbReference type="AlphaFoldDB" id="A0A388LVJ9"/>
<dbReference type="Gramene" id="GBG86357">
    <property type="protein sequence ID" value="GBG86357"/>
    <property type="gene ID" value="CBR_g41352"/>
</dbReference>
<reference evidence="2 3" key="1">
    <citation type="journal article" date="2018" name="Cell">
        <title>The Chara Genome: Secondary Complexity and Implications for Plant Terrestrialization.</title>
        <authorList>
            <person name="Nishiyama T."/>
            <person name="Sakayama H."/>
            <person name="Vries J.D."/>
            <person name="Buschmann H."/>
            <person name="Saint-Marcoux D."/>
            <person name="Ullrich K.K."/>
            <person name="Haas F.B."/>
            <person name="Vanderstraeten L."/>
            <person name="Becker D."/>
            <person name="Lang D."/>
            <person name="Vosolsobe S."/>
            <person name="Rombauts S."/>
            <person name="Wilhelmsson P.K.I."/>
            <person name="Janitza P."/>
            <person name="Kern R."/>
            <person name="Heyl A."/>
            <person name="Rumpler F."/>
            <person name="Villalobos L.I.A.C."/>
            <person name="Clay J.M."/>
            <person name="Skokan R."/>
            <person name="Toyoda A."/>
            <person name="Suzuki Y."/>
            <person name="Kagoshima H."/>
            <person name="Schijlen E."/>
            <person name="Tajeshwar N."/>
            <person name="Catarino B."/>
            <person name="Hetherington A.J."/>
            <person name="Saltykova A."/>
            <person name="Bonnot C."/>
            <person name="Breuninger H."/>
            <person name="Symeonidi A."/>
            <person name="Radhakrishnan G.V."/>
            <person name="Van Nieuwerburgh F."/>
            <person name="Deforce D."/>
            <person name="Chang C."/>
            <person name="Karol K.G."/>
            <person name="Hedrich R."/>
            <person name="Ulvskov P."/>
            <person name="Glockner G."/>
            <person name="Delwiche C.F."/>
            <person name="Petrasek J."/>
            <person name="Van de Peer Y."/>
            <person name="Friml J."/>
            <person name="Beilby M."/>
            <person name="Dolan L."/>
            <person name="Kohara Y."/>
            <person name="Sugano S."/>
            <person name="Fujiyama A."/>
            <person name="Delaux P.-M."/>
            <person name="Quint M."/>
            <person name="TheiBen G."/>
            <person name="Hagemann M."/>
            <person name="Harholt J."/>
            <person name="Dunand C."/>
            <person name="Zachgo S."/>
            <person name="Langdale J."/>
            <person name="Maumus F."/>
            <person name="Straeten D.V.D."/>
            <person name="Gould S.B."/>
            <person name="Rensing S.A."/>
        </authorList>
    </citation>
    <scope>NUCLEOTIDE SEQUENCE [LARGE SCALE GENOMIC DNA]</scope>
    <source>
        <strain evidence="2 3">S276</strain>
    </source>
</reference>
<dbReference type="EMBL" id="BFEA01000560">
    <property type="protein sequence ID" value="GBG86357.1"/>
    <property type="molecule type" value="Genomic_DNA"/>
</dbReference>
<accession>A0A388LVJ9</accession>
<evidence type="ECO:0000313" key="2">
    <source>
        <dbReference type="EMBL" id="GBG86357.1"/>
    </source>
</evidence>
<comment type="caution">
    <text evidence="2">The sequence shown here is derived from an EMBL/GenBank/DDBJ whole genome shotgun (WGS) entry which is preliminary data.</text>
</comment>
<organism evidence="2 3">
    <name type="scientific">Chara braunii</name>
    <name type="common">Braun's stonewort</name>
    <dbReference type="NCBI Taxonomy" id="69332"/>
    <lineage>
        <taxon>Eukaryota</taxon>
        <taxon>Viridiplantae</taxon>
        <taxon>Streptophyta</taxon>
        <taxon>Charophyceae</taxon>
        <taxon>Charales</taxon>
        <taxon>Characeae</taxon>
        <taxon>Chara</taxon>
    </lineage>
</organism>
<name>A0A388LVJ9_CHABU</name>
<sequence>MANGRRTSLDRPTGVRIVELPDEASRSEVRSSVKSDEMKAWVTSTLGSSLTLITDRLEEVDKKSKLTVAEKAELEKPREEKIAFEKGEKGSKELSSNEKRKRAGQSTPAGNLPGVNRVKSQSRGGSKTKSKRIEISSDEEGANLVKQNLQAKMESSSKLADIKMMLAALMQGMNDTKGKAEEDVDVVQQEINAEEDEGDEGGLATYMKMRQDFYAYLHYTRVEEMCKQKNIQYFRKDMGVWELARLDLQEYVDMLKGGKPRSGGEPSSANGANAGESIEMNSAFGDPVKGN</sequence>
<gene>
    <name evidence="2" type="ORF">CBR_g41352</name>
</gene>
<protein>
    <submittedName>
        <fullName evidence="2">Uncharacterized protein</fullName>
    </submittedName>
</protein>
<proteinExistence type="predicted"/>
<feature type="region of interest" description="Disordered" evidence="1">
    <location>
        <begin position="1"/>
        <end position="37"/>
    </location>
</feature>
<feature type="compositionally biased region" description="Polar residues" evidence="1">
    <location>
        <begin position="118"/>
        <end position="127"/>
    </location>
</feature>
<feature type="compositionally biased region" description="Basic and acidic residues" evidence="1">
    <location>
        <begin position="23"/>
        <end position="37"/>
    </location>
</feature>
<feature type="region of interest" description="Disordered" evidence="1">
    <location>
        <begin position="70"/>
        <end position="135"/>
    </location>
</feature>